<reference evidence="1" key="2">
    <citation type="submission" date="2023-12" db="EMBL/GenBank/DDBJ databases">
        <authorList>
            <person name="Sun Q."/>
            <person name="Inoue M."/>
        </authorList>
    </citation>
    <scope>NUCLEOTIDE SEQUENCE</scope>
    <source>
        <strain evidence="1">JCM 12289</strain>
    </source>
</reference>
<dbReference type="Proteomes" id="UP001500962">
    <property type="component" value="Unassembled WGS sequence"/>
</dbReference>
<reference evidence="1" key="1">
    <citation type="journal article" date="2014" name="Int. J. Syst. Evol. Microbiol.">
        <title>Complete genome sequence of Corynebacterium casei LMG S-19264T (=DSM 44701T), isolated from a smear-ripened cheese.</title>
        <authorList>
            <consortium name="US DOE Joint Genome Institute (JGI-PGF)"/>
            <person name="Walter F."/>
            <person name="Albersmeier A."/>
            <person name="Kalinowski J."/>
            <person name="Ruckert C."/>
        </authorList>
    </citation>
    <scope>NUCLEOTIDE SEQUENCE</scope>
    <source>
        <strain evidence="1">JCM 12289</strain>
    </source>
</reference>
<evidence type="ECO:0000313" key="2">
    <source>
        <dbReference type="Proteomes" id="UP001500962"/>
    </source>
</evidence>
<proteinExistence type="predicted"/>
<sequence>MSQKTSEFEPAIKRLERQAAESIHEDTNLLTVVREFDLNAVEIYESSETVWNARYGYEPMIRAFYCKELAGFTTEELHNYHSHAERARTLGFDPSHFAAGKTAPGRTTLGHA</sequence>
<protein>
    <submittedName>
        <fullName evidence="1">Uncharacterized protein</fullName>
    </submittedName>
</protein>
<accession>A0AAV3SM24</accession>
<name>A0AAV3SM24_HALDO</name>
<evidence type="ECO:0000313" key="1">
    <source>
        <dbReference type="EMBL" id="GAA0476268.1"/>
    </source>
</evidence>
<gene>
    <name evidence="1" type="ORF">GCM10008985_35720</name>
</gene>
<dbReference type="EMBL" id="BAAADN010000088">
    <property type="protein sequence ID" value="GAA0476268.1"/>
    <property type="molecule type" value="Genomic_DNA"/>
</dbReference>
<comment type="caution">
    <text evidence="1">The sequence shown here is derived from an EMBL/GenBank/DDBJ whole genome shotgun (WGS) entry which is preliminary data.</text>
</comment>
<dbReference type="AlphaFoldDB" id="A0AAV3SM24"/>
<organism evidence="1 2">
    <name type="scientific">Halococcus dombrowskii</name>
    <dbReference type="NCBI Taxonomy" id="179637"/>
    <lineage>
        <taxon>Archaea</taxon>
        <taxon>Methanobacteriati</taxon>
        <taxon>Methanobacteriota</taxon>
        <taxon>Stenosarchaea group</taxon>
        <taxon>Halobacteria</taxon>
        <taxon>Halobacteriales</taxon>
        <taxon>Halococcaceae</taxon>
        <taxon>Halococcus</taxon>
    </lineage>
</organism>